<dbReference type="AlphaFoldDB" id="A0A5J6V857"/>
<dbReference type="GO" id="GO:0016740">
    <property type="term" value="F:transferase activity"/>
    <property type="evidence" value="ECO:0007669"/>
    <property type="project" value="UniProtKB-KW"/>
</dbReference>
<evidence type="ECO:0000313" key="2">
    <source>
        <dbReference type="Proteomes" id="UP000326546"/>
    </source>
</evidence>
<dbReference type="EMBL" id="CP044427">
    <property type="protein sequence ID" value="QFG70029.1"/>
    <property type="molecule type" value="Genomic_DNA"/>
</dbReference>
<proteinExistence type="predicted"/>
<name>A0A5J6V857_9MICO</name>
<dbReference type="OrthoDB" id="6713581at2"/>
<dbReference type="Proteomes" id="UP000326546">
    <property type="component" value="Chromosome"/>
</dbReference>
<reference evidence="1 2" key="1">
    <citation type="submission" date="2019-09" db="EMBL/GenBank/DDBJ databases">
        <title>Serinicoccus pratensis sp. nov., isolated from meadow soil.</title>
        <authorList>
            <person name="Zhang W."/>
        </authorList>
    </citation>
    <scope>NUCLEOTIDE SEQUENCE [LARGE SCALE GENOMIC DNA]</scope>
    <source>
        <strain evidence="1 2">W204</strain>
    </source>
</reference>
<dbReference type="Pfam" id="PF13692">
    <property type="entry name" value="Glyco_trans_1_4"/>
    <property type="match status" value="1"/>
</dbReference>
<keyword evidence="2" id="KW-1185">Reference proteome</keyword>
<accession>A0A5J6V857</accession>
<dbReference type="SUPFAM" id="SSF53756">
    <property type="entry name" value="UDP-Glycosyltransferase/glycogen phosphorylase"/>
    <property type="match status" value="1"/>
</dbReference>
<organism evidence="1 2">
    <name type="scientific">Ornithinimicrobium pratense</name>
    <dbReference type="NCBI Taxonomy" id="2593973"/>
    <lineage>
        <taxon>Bacteria</taxon>
        <taxon>Bacillati</taxon>
        <taxon>Actinomycetota</taxon>
        <taxon>Actinomycetes</taxon>
        <taxon>Micrococcales</taxon>
        <taxon>Ornithinimicrobiaceae</taxon>
        <taxon>Ornithinimicrobium</taxon>
    </lineage>
</organism>
<evidence type="ECO:0000313" key="1">
    <source>
        <dbReference type="EMBL" id="QFG70029.1"/>
    </source>
</evidence>
<dbReference type="Gene3D" id="3.40.50.2000">
    <property type="entry name" value="Glycogen Phosphorylase B"/>
    <property type="match status" value="1"/>
</dbReference>
<dbReference type="PANTHER" id="PTHR12526:SF630">
    <property type="entry name" value="GLYCOSYLTRANSFERASE"/>
    <property type="match status" value="1"/>
</dbReference>
<gene>
    <name evidence="1" type="ORF">FY030_16105</name>
</gene>
<protein>
    <submittedName>
        <fullName evidence="1">Glycosyltransferase</fullName>
    </submittedName>
</protein>
<dbReference type="KEGG" id="serw:FY030_16105"/>
<sequence length="611" mass="66397">MVTSRQRAVQAPLSTALQQDRRALRTLEGADALVLAGSVAEAAAGELVTPTLPVVPKQELAGWEAVAGVWRRLENEVAASAGGITARYVRSLLRHVELLGGRVPPASQPLLVPVAEAMHRAGAYELARAVAGLLDPDEAGLDPVDRAHRRGWRALTELSATATAPDLLAEVAAEVVRAADLTLGRDDVERTVDLATLALALLFHRELHADSLSSPLVDDPDGFLAHWRDSRVGTLLAAPTPRRPARAPRDRALPGAPPRVVVVPGSYPQFSVPVVEALSQRAEVRRVELAARSDLRGLGAWRAPVDVRLRQALGDRSLPDYEVLEEMEGASAVFVDWADRGALATVMAVPEGVPLTLRVHSMDALSPWLHLIDWSRVDHLVLVSEPIRQLVTRLLGDRLAGTRVHVVPNVLDPSRLPTEKTEGHLRRLLMVGWGQQVKDPLWALDVLGALREQDPSWRLSLLGADFPTDAVRSQREYARRFRARLAQDDVRGAVDIEGYTRDVAPYLAASGFVLSTSRRESFGLGMVEAAAAGAVPVVRDWPIFAPLDAARSLFPHHWVVGTVEEAVERIQSLGQEPEWSQASVEARQVVEERFSSGDARATFQQLVLGSG</sequence>
<dbReference type="PANTHER" id="PTHR12526">
    <property type="entry name" value="GLYCOSYLTRANSFERASE"/>
    <property type="match status" value="1"/>
</dbReference>
<keyword evidence="1" id="KW-0808">Transferase</keyword>
<dbReference type="RefSeq" id="WP_158062522.1">
    <property type="nucleotide sequence ID" value="NZ_CP044427.1"/>
</dbReference>